<feature type="region of interest" description="Disordered" evidence="1">
    <location>
        <begin position="30"/>
        <end position="55"/>
    </location>
</feature>
<evidence type="ECO:0000313" key="3">
    <source>
        <dbReference type="Proteomes" id="UP000633365"/>
    </source>
</evidence>
<organism evidence="2 3">
    <name type="scientific">Ruminococcus difficilis</name>
    <dbReference type="NCBI Taxonomy" id="2763069"/>
    <lineage>
        <taxon>Bacteria</taxon>
        <taxon>Bacillati</taxon>
        <taxon>Bacillota</taxon>
        <taxon>Clostridia</taxon>
        <taxon>Eubacteriales</taxon>
        <taxon>Oscillospiraceae</taxon>
        <taxon>Ruminococcus</taxon>
    </lineage>
</organism>
<comment type="caution">
    <text evidence="2">The sequence shown here is derived from an EMBL/GenBank/DDBJ whole genome shotgun (WGS) entry which is preliminary data.</text>
</comment>
<proteinExistence type="predicted"/>
<evidence type="ECO:0000256" key="1">
    <source>
        <dbReference type="SAM" id="MobiDB-lite"/>
    </source>
</evidence>
<protein>
    <submittedName>
        <fullName evidence="2">Uncharacterized protein</fullName>
    </submittedName>
</protein>
<keyword evidence="3" id="KW-1185">Reference proteome</keyword>
<name>A0A934WSC4_9FIRM</name>
<dbReference type="EMBL" id="JAEQMG010000105">
    <property type="protein sequence ID" value="MBK6089029.1"/>
    <property type="molecule type" value="Genomic_DNA"/>
</dbReference>
<sequence>MKIVPFKKQSKKEQRRFHARLRRDWNGLKPTTRVVKSKKVYDRKKLQKPSANDGE</sequence>
<reference evidence="2" key="1">
    <citation type="submission" date="2021-01" db="EMBL/GenBank/DDBJ databases">
        <title>Genome public.</title>
        <authorList>
            <person name="Liu C."/>
            <person name="Sun Q."/>
        </authorList>
    </citation>
    <scope>NUCLEOTIDE SEQUENCE</scope>
    <source>
        <strain evidence="2">M6</strain>
    </source>
</reference>
<dbReference type="Proteomes" id="UP000633365">
    <property type="component" value="Unassembled WGS sequence"/>
</dbReference>
<accession>A0A934WSC4</accession>
<dbReference type="RefSeq" id="WP_201427825.1">
    <property type="nucleotide sequence ID" value="NZ_JAEQMG010000105.1"/>
</dbReference>
<gene>
    <name evidence="2" type="ORF">JKK62_10315</name>
</gene>
<dbReference type="AlphaFoldDB" id="A0A934WSC4"/>
<evidence type="ECO:0000313" key="2">
    <source>
        <dbReference type="EMBL" id="MBK6089029.1"/>
    </source>
</evidence>